<dbReference type="Proteomes" id="UP000030762">
    <property type="component" value="Unassembled WGS sequence"/>
</dbReference>
<evidence type="ECO:0000313" key="1">
    <source>
        <dbReference type="EMBL" id="EQC39636.1"/>
    </source>
</evidence>
<dbReference type="AlphaFoldDB" id="T0QY73"/>
<protein>
    <submittedName>
        <fullName evidence="1">Uncharacterized protein</fullName>
    </submittedName>
</protein>
<organism evidence="1 2">
    <name type="scientific">Saprolegnia diclina (strain VS20)</name>
    <dbReference type="NCBI Taxonomy" id="1156394"/>
    <lineage>
        <taxon>Eukaryota</taxon>
        <taxon>Sar</taxon>
        <taxon>Stramenopiles</taxon>
        <taxon>Oomycota</taxon>
        <taxon>Saprolegniomycetes</taxon>
        <taxon>Saprolegniales</taxon>
        <taxon>Saprolegniaceae</taxon>
        <taxon>Saprolegnia</taxon>
    </lineage>
</organism>
<gene>
    <name evidence="1" type="ORF">SDRG_03067</name>
</gene>
<proteinExistence type="predicted"/>
<evidence type="ECO:0000313" key="2">
    <source>
        <dbReference type="Proteomes" id="UP000030762"/>
    </source>
</evidence>
<reference evidence="1 2" key="1">
    <citation type="submission" date="2012-04" db="EMBL/GenBank/DDBJ databases">
        <title>The Genome Sequence of Saprolegnia declina VS20.</title>
        <authorList>
            <consortium name="The Broad Institute Genome Sequencing Platform"/>
            <person name="Russ C."/>
            <person name="Nusbaum C."/>
            <person name="Tyler B."/>
            <person name="van West P."/>
            <person name="Dieguez-Uribeondo J."/>
            <person name="de Bruijn I."/>
            <person name="Tripathy S."/>
            <person name="Jiang R."/>
            <person name="Young S.K."/>
            <person name="Zeng Q."/>
            <person name="Gargeya S."/>
            <person name="Fitzgerald M."/>
            <person name="Haas B."/>
            <person name="Abouelleil A."/>
            <person name="Alvarado L."/>
            <person name="Arachchi H.M."/>
            <person name="Berlin A."/>
            <person name="Chapman S.B."/>
            <person name="Goldberg J."/>
            <person name="Griggs A."/>
            <person name="Gujja S."/>
            <person name="Hansen M."/>
            <person name="Howarth C."/>
            <person name="Imamovic A."/>
            <person name="Larimer J."/>
            <person name="McCowen C."/>
            <person name="Montmayeur A."/>
            <person name="Murphy C."/>
            <person name="Neiman D."/>
            <person name="Pearson M."/>
            <person name="Priest M."/>
            <person name="Roberts A."/>
            <person name="Saif S."/>
            <person name="Shea T."/>
            <person name="Sisk P."/>
            <person name="Sykes S."/>
            <person name="Wortman J."/>
            <person name="Nusbaum C."/>
            <person name="Birren B."/>
        </authorList>
    </citation>
    <scope>NUCLEOTIDE SEQUENCE [LARGE SCALE GENOMIC DNA]</scope>
    <source>
        <strain evidence="1 2">VS20</strain>
    </source>
</reference>
<dbReference type="VEuPathDB" id="FungiDB:SDRG_03067"/>
<keyword evidence="2" id="KW-1185">Reference proteome</keyword>
<dbReference type="OMA" id="ASTWRQW"/>
<dbReference type="RefSeq" id="XP_008606908.1">
    <property type="nucleotide sequence ID" value="XM_008608686.1"/>
</dbReference>
<dbReference type="OrthoDB" id="10375604at2759"/>
<dbReference type="EMBL" id="JH767138">
    <property type="protein sequence ID" value="EQC39636.1"/>
    <property type="molecule type" value="Genomic_DNA"/>
</dbReference>
<accession>T0QY73</accession>
<dbReference type="InParanoid" id="T0QY73"/>
<name>T0QY73_SAPDV</name>
<sequence length="225" mass="24883">MGDDRSSYVPKAATDAGPQTYFVEPTAFPTRRPAPAVTRVGHARYGREFCRAQRKSSNATLPRTRSLSLVVSPTKALLPTRSSASLQPSHDDSAKWRVLGNHLWDEKCKALASQLETLTLSGAATCASEGSGRSSLSVSQLGNLDAFVNGYLPVPRLSLSTATAPACPFRLSPARRASTWRQWRQYPTTKRLPQLLPTVSYDELLQQTSYTRALQLKLKREREHK</sequence>
<dbReference type="GeneID" id="19943794"/>